<feature type="domain" description="Aminoglycoside phosphotransferase" evidence="1">
    <location>
        <begin position="78"/>
        <end position="291"/>
    </location>
</feature>
<proteinExistence type="predicted"/>
<dbReference type="CDD" id="cd05120">
    <property type="entry name" value="APH_ChoK_like"/>
    <property type="match status" value="1"/>
</dbReference>
<dbReference type="InterPro" id="IPR002575">
    <property type="entry name" value="Aminoglycoside_PTrfase"/>
</dbReference>
<dbReference type="PANTHER" id="PTHR21310">
    <property type="entry name" value="AMINOGLYCOSIDE PHOSPHOTRANSFERASE-RELATED-RELATED"/>
    <property type="match status" value="1"/>
</dbReference>
<dbReference type="PANTHER" id="PTHR21310:SF15">
    <property type="entry name" value="AMINOGLYCOSIDE PHOSPHOTRANSFERASE DOMAIN-CONTAINING PROTEIN"/>
    <property type="match status" value="1"/>
</dbReference>
<organism evidence="2">
    <name type="scientific">Pseudogymnoascus destructans</name>
    <dbReference type="NCBI Taxonomy" id="655981"/>
    <lineage>
        <taxon>Eukaryota</taxon>
        <taxon>Fungi</taxon>
        <taxon>Dikarya</taxon>
        <taxon>Ascomycota</taxon>
        <taxon>Pezizomycotina</taxon>
        <taxon>Leotiomycetes</taxon>
        <taxon>Thelebolales</taxon>
        <taxon>Thelebolaceae</taxon>
        <taxon>Pseudogymnoascus</taxon>
    </lineage>
</organism>
<accession>A0A177ACT5</accession>
<reference evidence="2" key="1">
    <citation type="submission" date="2016-03" db="EMBL/GenBank/DDBJ databases">
        <title>Updated assembly of Pseudogymnoascus destructans, the fungus causing white-nose syndrome of bats.</title>
        <authorList>
            <person name="Palmer J.M."/>
            <person name="Drees K.P."/>
            <person name="Foster J.T."/>
            <person name="Lindner D.L."/>
        </authorList>
    </citation>
    <scope>NUCLEOTIDE SEQUENCE [LARGE SCALE GENOMIC DNA]</scope>
    <source>
        <strain evidence="2">20631-21</strain>
    </source>
</reference>
<dbReference type="Pfam" id="PF01636">
    <property type="entry name" value="APH"/>
    <property type="match status" value="1"/>
</dbReference>
<evidence type="ECO:0000313" key="2">
    <source>
        <dbReference type="EMBL" id="OAF58984.1"/>
    </source>
</evidence>
<dbReference type="OrthoDB" id="2906425at2759"/>
<dbReference type="RefSeq" id="XP_024324268.1">
    <property type="nucleotide sequence ID" value="XM_024469751.1"/>
</dbReference>
<protein>
    <recommendedName>
        <fullName evidence="1">Aminoglycoside phosphotransferase domain-containing protein</fullName>
    </recommendedName>
</protein>
<dbReference type="EMBL" id="KV441395">
    <property type="protein sequence ID" value="OAF58984.1"/>
    <property type="molecule type" value="Genomic_DNA"/>
</dbReference>
<dbReference type="AlphaFoldDB" id="A0A177ACT5"/>
<gene>
    <name evidence="2" type="ORF">VC83_06146</name>
</gene>
<evidence type="ECO:0000259" key="1">
    <source>
        <dbReference type="Pfam" id="PF01636"/>
    </source>
</evidence>
<dbReference type="GeneID" id="36289208"/>
<dbReference type="VEuPathDB" id="FungiDB:GMDG_08009"/>
<sequence length="301" mass="33868">MTHPIAAIQAAAMPELSDSTTEGPKINVLYVAPGHEIISPDQVEMSKLETVAIGAGTQLARISTSMLVKYGTHASLIEAKTLRFVSEHTSIPVPKLYAAYAYGPLDRDIDDAGSLYDTYIFMEFIEGDTLEKSWNNYDSTAKLQIAADLKEYIEQLRSLLNANYIGSVDRGPVTDVILEWSTSDKGPFDNEKDFNAAIFKAIVSNSKGHIGPYIRGMLNMHQHETVFTHGDFRPANIIVRDGRVVAILDWEMAGWYPEYWEFAKALYLEHFATDWGTHLLDILRPYYFEQGMYSRLMAILL</sequence>
<dbReference type="eggNOG" id="ENOG502SP9R">
    <property type="taxonomic scope" value="Eukaryota"/>
</dbReference>
<dbReference type="Proteomes" id="UP000077154">
    <property type="component" value="Unassembled WGS sequence"/>
</dbReference>
<dbReference type="InterPro" id="IPR051678">
    <property type="entry name" value="AGP_Transferase"/>
</dbReference>
<dbReference type="SUPFAM" id="SSF56112">
    <property type="entry name" value="Protein kinase-like (PK-like)"/>
    <property type="match status" value="1"/>
</dbReference>
<dbReference type="InterPro" id="IPR011009">
    <property type="entry name" value="Kinase-like_dom_sf"/>
</dbReference>
<dbReference type="Gene3D" id="3.90.1200.10">
    <property type="match status" value="1"/>
</dbReference>
<name>A0A177ACT5_9PEZI</name>